<evidence type="ECO:0000256" key="6">
    <source>
        <dbReference type="ARBA" id="ARBA00022801"/>
    </source>
</evidence>
<dbReference type="SUPFAM" id="SSF143430">
    <property type="entry name" value="TTP0101/SSO1404-like"/>
    <property type="match status" value="1"/>
</dbReference>
<dbReference type="RefSeq" id="WP_085364819.1">
    <property type="nucleotide sequence ID" value="NZ_CAUJPZ010000043.1"/>
</dbReference>
<keyword evidence="5 9" id="KW-0255">Endonuclease</keyword>
<evidence type="ECO:0000256" key="7">
    <source>
        <dbReference type="ARBA" id="ARBA00022842"/>
    </source>
</evidence>
<comment type="similarity">
    <text evidence="2 9">Belongs to the CRISPR-associated endoribonuclease Cas2 protein family.</text>
</comment>
<reference evidence="11" key="1">
    <citation type="submission" date="2017-01" db="EMBL/GenBank/DDBJ databases">
        <authorList>
            <person name="Wolfgang W.J."/>
            <person name="Cole J."/>
            <person name="Wroblewski D."/>
            <person name="Mcginnis J."/>
            <person name="Musser K.A."/>
        </authorList>
    </citation>
    <scope>NUCLEOTIDE SEQUENCE [LARGE SCALE GENOMIC DNA]</scope>
    <source>
        <strain evidence="11">DSM 19151</strain>
    </source>
</reference>
<dbReference type="HAMAP" id="MF_01471">
    <property type="entry name" value="Cas2"/>
    <property type="match status" value="1"/>
</dbReference>
<keyword evidence="11" id="KW-1185">Reference proteome</keyword>
<comment type="subunit">
    <text evidence="9">Homodimer, forms a heterotetramer with a Cas1 homodimer.</text>
</comment>
<dbReference type="Pfam" id="PF09827">
    <property type="entry name" value="CRISPR_Cas2"/>
    <property type="match status" value="1"/>
</dbReference>
<evidence type="ECO:0000256" key="3">
    <source>
        <dbReference type="ARBA" id="ARBA00022722"/>
    </source>
</evidence>
<evidence type="ECO:0000313" key="11">
    <source>
        <dbReference type="Proteomes" id="UP000193118"/>
    </source>
</evidence>
<organism evidence="10 11">
    <name type="scientific">Neisseria dentiae</name>
    <dbReference type="NCBI Taxonomy" id="194197"/>
    <lineage>
        <taxon>Bacteria</taxon>
        <taxon>Pseudomonadati</taxon>
        <taxon>Pseudomonadota</taxon>
        <taxon>Betaproteobacteria</taxon>
        <taxon>Neisseriales</taxon>
        <taxon>Neisseriaceae</taxon>
        <taxon>Neisseria</taxon>
    </lineage>
</organism>
<dbReference type="Gene3D" id="3.30.70.240">
    <property type="match status" value="1"/>
</dbReference>
<keyword evidence="3 9" id="KW-0540">Nuclease</keyword>
<evidence type="ECO:0000256" key="2">
    <source>
        <dbReference type="ARBA" id="ARBA00009959"/>
    </source>
</evidence>
<evidence type="ECO:0000313" key="10">
    <source>
        <dbReference type="EMBL" id="OSI18813.1"/>
    </source>
</evidence>
<proteinExistence type="inferred from homology"/>
<dbReference type="GO" id="GO:0051607">
    <property type="term" value="P:defense response to virus"/>
    <property type="evidence" value="ECO:0007669"/>
    <property type="project" value="UniProtKB-UniRule"/>
</dbReference>
<gene>
    <name evidence="9" type="primary">cas2</name>
    <name evidence="10" type="ORF">BWD09_00705</name>
</gene>
<evidence type="ECO:0000256" key="4">
    <source>
        <dbReference type="ARBA" id="ARBA00022723"/>
    </source>
</evidence>
<comment type="caution">
    <text evidence="10">The sequence shown here is derived from an EMBL/GenBank/DDBJ whole genome shotgun (WGS) entry which is preliminary data.</text>
</comment>
<dbReference type="InterPro" id="IPR021127">
    <property type="entry name" value="CRISPR_associated_Cas2"/>
</dbReference>
<dbReference type="EC" id="3.1.-.-" evidence="9"/>
<keyword evidence="7 9" id="KW-0460">Magnesium</keyword>
<evidence type="ECO:0000256" key="1">
    <source>
        <dbReference type="ARBA" id="ARBA00001946"/>
    </source>
</evidence>
<keyword evidence="4 9" id="KW-0479">Metal-binding</keyword>
<evidence type="ECO:0000256" key="9">
    <source>
        <dbReference type="HAMAP-Rule" id="MF_01471"/>
    </source>
</evidence>
<sequence>MAKRHLYLFAYDIADIRTQNRVRRMLRAYAVGGQKSLFECWLTAGELRMLCATLPAMLAENDRLHVFRLNETVPPFFFRLCEKFGIRAVCDRLRAVLQRSQGLNQRK</sequence>
<keyword evidence="8 9" id="KW-0051">Antiviral defense</keyword>
<accession>A0A1X3DFV7</accession>
<dbReference type="GeneID" id="94580598"/>
<dbReference type="EMBL" id="MTBO01000001">
    <property type="protein sequence ID" value="OSI18813.1"/>
    <property type="molecule type" value="Genomic_DNA"/>
</dbReference>
<keyword evidence="6 9" id="KW-0378">Hydrolase</keyword>
<evidence type="ECO:0000256" key="5">
    <source>
        <dbReference type="ARBA" id="ARBA00022759"/>
    </source>
</evidence>
<protein>
    <recommendedName>
        <fullName evidence="9">CRISPR-associated endoribonuclease Cas2</fullName>
        <ecNumber evidence="9">3.1.-.-</ecNumber>
    </recommendedName>
</protein>
<evidence type="ECO:0000256" key="8">
    <source>
        <dbReference type="ARBA" id="ARBA00023118"/>
    </source>
</evidence>
<dbReference type="AlphaFoldDB" id="A0A1X3DFV7"/>
<dbReference type="GO" id="GO:0016787">
    <property type="term" value="F:hydrolase activity"/>
    <property type="evidence" value="ECO:0007669"/>
    <property type="project" value="UniProtKB-KW"/>
</dbReference>
<dbReference type="OrthoDB" id="9798176at2"/>
<dbReference type="Proteomes" id="UP000193118">
    <property type="component" value="Unassembled WGS sequence"/>
</dbReference>
<dbReference type="InterPro" id="IPR019199">
    <property type="entry name" value="Virulence_VapD/CRISPR_Cas2"/>
</dbReference>
<dbReference type="GO" id="GO:0046872">
    <property type="term" value="F:metal ion binding"/>
    <property type="evidence" value="ECO:0007669"/>
    <property type="project" value="UniProtKB-UniRule"/>
</dbReference>
<dbReference type="GO" id="GO:0043571">
    <property type="term" value="P:maintenance of CRISPR repeat elements"/>
    <property type="evidence" value="ECO:0007669"/>
    <property type="project" value="UniProtKB-UniRule"/>
</dbReference>
<comment type="function">
    <text evidence="9">CRISPR (clustered regularly interspaced short palindromic repeat), is an adaptive immune system that provides protection against mobile genetic elements (viruses, transposable elements and conjugative plasmids). CRISPR clusters contain sequences complementary to antecedent mobile elements and target invading nucleic acids. CRISPR clusters are transcribed and processed into CRISPR RNA (crRNA). Functions as a ssRNA-specific endoribonuclease. Involved in the integration of spacer DNA into the CRISPR cassette.</text>
</comment>
<dbReference type="GO" id="GO:0004521">
    <property type="term" value="F:RNA endonuclease activity"/>
    <property type="evidence" value="ECO:0007669"/>
    <property type="project" value="InterPro"/>
</dbReference>
<dbReference type="NCBIfam" id="TIGR01573">
    <property type="entry name" value="cas2"/>
    <property type="match status" value="1"/>
</dbReference>
<dbReference type="STRING" id="194197.BWD09_00705"/>
<feature type="binding site" evidence="9">
    <location>
        <position position="12"/>
    </location>
    <ligand>
        <name>Mg(2+)</name>
        <dbReference type="ChEBI" id="CHEBI:18420"/>
        <note>catalytic</note>
    </ligand>
</feature>
<dbReference type="CDD" id="cd09725">
    <property type="entry name" value="Cas2_I_II_III"/>
    <property type="match status" value="1"/>
</dbReference>
<comment type="cofactor">
    <cofactor evidence="1 9">
        <name>Mg(2+)</name>
        <dbReference type="ChEBI" id="CHEBI:18420"/>
    </cofactor>
</comment>
<name>A0A1X3DFV7_9NEIS</name>